<evidence type="ECO:0000256" key="1">
    <source>
        <dbReference type="ARBA" id="ARBA00022737"/>
    </source>
</evidence>
<keyword evidence="1" id="KW-0677">Repeat</keyword>
<organism evidence="3 4">
    <name type="scientific">Cafeteria roenbergensis</name>
    <name type="common">Marine flagellate</name>
    <dbReference type="NCBI Taxonomy" id="33653"/>
    <lineage>
        <taxon>Eukaryota</taxon>
        <taxon>Sar</taxon>
        <taxon>Stramenopiles</taxon>
        <taxon>Bigyra</taxon>
        <taxon>Opalozoa</taxon>
        <taxon>Bicosoecida</taxon>
        <taxon>Cafeteriaceae</taxon>
        <taxon>Cafeteria</taxon>
    </lineage>
</organism>
<accession>A0A5A8CAW9</accession>
<evidence type="ECO:0000313" key="4">
    <source>
        <dbReference type="Proteomes" id="UP000323011"/>
    </source>
</evidence>
<evidence type="ECO:0000313" key="3">
    <source>
        <dbReference type="EMBL" id="KAA0149817.1"/>
    </source>
</evidence>
<dbReference type="PANTHER" id="PTHR22895">
    <property type="entry name" value="ARMADILLO REPEAT-CONTAINING PROTEIN 6"/>
    <property type="match status" value="1"/>
</dbReference>
<dbReference type="SUPFAM" id="SSF48371">
    <property type="entry name" value="ARM repeat"/>
    <property type="match status" value="6"/>
</dbReference>
<dbReference type="Proteomes" id="UP000323011">
    <property type="component" value="Unassembled WGS sequence"/>
</dbReference>
<feature type="repeat" description="ARM" evidence="2">
    <location>
        <begin position="276"/>
        <end position="319"/>
    </location>
</feature>
<proteinExistence type="predicted"/>
<feature type="repeat" description="ARM" evidence="2">
    <location>
        <begin position="359"/>
        <end position="403"/>
    </location>
</feature>
<dbReference type="InterPro" id="IPR001202">
    <property type="entry name" value="WW_dom"/>
</dbReference>
<dbReference type="CDD" id="cd00201">
    <property type="entry name" value="WW"/>
    <property type="match status" value="1"/>
</dbReference>
<evidence type="ECO:0000256" key="2">
    <source>
        <dbReference type="PROSITE-ProRule" id="PRU00259"/>
    </source>
</evidence>
<gene>
    <name evidence="3" type="ORF">FNF29_05643</name>
</gene>
<dbReference type="Gene3D" id="2.30.29.30">
    <property type="entry name" value="Pleckstrin-homology domain (PH domain)/Phosphotyrosine-binding domain (PTB)"/>
    <property type="match status" value="1"/>
</dbReference>
<protein>
    <submittedName>
        <fullName evidence="3">Uncharacterized protein</fullName>
    </submittedName>
</protein>
<reference evidence="3 4" key="1">
    <citation type="submission" date="2019-07" db="EMBL/GenBank/DDBJ databases">
        <title>Genomes of Cafeteria roenbergensis.</title>
        <authorList>
            <person name="Fischer M.G."/>
            <person name="Hackl T."/>
            <person name="Roman M."/>
        </authorList>
    </citation>
    <scope>NUCLEOTIDE SEQUENCE [LARGE SCALE GENOMIC DNA]</scope>
    <source>
        <strain evidence="3 4">BVI</strain>
    </source>
</reference>
<keyword evidence="4" id="KW-1185">Reference proteome</keyword>
<dbReference type="InterPro" id="IPR000225">
    <property type="entry name" value="Armadillo"/>
</dbReference>
<sequence length="2528" mass="262060">MSSKGRGSARDRSGIHELVKSVNKHKNFRQLASYSVQCLQKAITPPTVGWEEARKEAYEAGALDAITAVLTKHKSDLVVLSSSTACLKSIASEPKYAGDLARSGALVGMLNAVEEQPDAKEGVQETLELLETVATFNPQALLDVGGCDAVVRLMRKSGKSHPSITKSCVAALENMNKCPDGGAALRDSGIVPDLLEAIKEPIADTSSTSGSEEVQSLMVEASFRLLDRMTRSKEHAEFIRESCDGMGSLSAALEVHSKNDRLCNLGGRLLTKLAAGNVPDLVRQMKTCEDPKQRASLSALLANLALEEETAERIVESGGVSVLLGTLGASSAGVIASSARAIGRIASDPAHIAELVEGGAVKAIVDAMKSHKDDPSLAGSVTPTLIKLASSPENARAVSKAGGVEVVLANLASHTESAETASSGLEFIENLGMMDFDVAGLTDVGETAARCIAAHPEDRSVQLSGLRVLAMVASSEAMVDDIVGADGLDAAVAAVARAATAISPRKSGEPKLSEDDDAYFSQLASTALYVIGSLCVVNGHRIALTNNTEHVDVLLRAVARFAAKPAVRDAARDLLDMVSDADLVAETWSTLDVAMAELAETKSKAAARAVESAILKCAALTLRPANAEAVVKESARKREDGEEDSSGLGILVRAIRTVATTSGVPKQDVLLSAASNALFGISDCVEKNPSLRSSLGESGAVEAVITAISKNPKLTQSVGSGIKFLKSFSTIEACAKTITDEHGIEACAAVLRANPSDPEIIGAAVDIMLRISSTDEGAVAVARHGGTRQLIATIHANTNTPGFAPTMSSCVSLLQRVSMTAVGAETLSKQGAVDAVLAAAESSGAAAHAAQTASAATSASAASAGGASAAGLASAPAGVATSDLTTRMLSRLLTEDDVHTTLDEFEELARTAASGGVPSFEDVRPVLAKLGHITTVSTFTETIAEREGIAHLATVLTAVTMSESASQESVHAILPTAFTALANVSRGAAIPEGLNVSAMVIKALDAGVAIPEALQCVMALSKDHTVATQLAGEGETGARIIELTSSLLRANMRNAEIAGATFAALAAAAQHADVAARIGSSDVLGIVREFLEDVDATTDAQSVSNALGLLRAIVRNSPEHARKVLSGGGVDLMKHVLTAQAIDSKAGNGAALAGAVEVLQSMVQHGGAEALETVRVSGAIKKVVRAVESHGDYVSSGGSMAATIAFFGECATADASVVEEIVAAGGNELVIAGMNKNGTDAELVSAGAKTLSVLGTGADAGRIAVEEVQALSASVGGSDVVTVDDVASLGLSVQKLGNMALLEGVVTSENAAAVMDTLSHAVALMAESEVASPEVMAAGVQSIGRLAAMGLASRIDESIVEQVLDVMSMADKSAVVRNSSIHTLAQLAQSGGLDVVTLMTDLGAVEAIAEMRRAHAADANLQSLTTAAMVSITDTVIASSAALVGRAGGSETLFSIVAANSSDPTALASCVERMVASEEGRDALWCVLQAAAVHTANGTSTVSAGTMVDVVSEGVRALVHSFAEEAETSGEGVTFAGSARCMAGLSTALAKAVELQGALTETSDQRSRVLALRLAEDTLGLLSAASPDALGAAAFANGQGLKSLMGLLEANIADPETTSTLLSIVRSIAQAGSKEANEALAQSDTMGTIMAAIKAHAADEAVCADAIETAYFVAQVVGPEASGLDREALRLIADAQTDHAASDRVRAASAAVMDKMASVFSDEPAKIMNRALATASDTIGAALTIKQHVDDAGKVYFVNTATGETLHEAPKELVALTESVMAAAELSRGQSDDEVVTADTTAIKNMCAAMEAFAHSEEIASAAAETLSSLSLNARNTATIAENGGIRAIIAAVRAQPDKIALIKLLLVLLERISRNDAYKGMVAEEGGIEVVITIAVGRHYRDDDLATRGLATLANLAFNSDENTNAIVSAGGIDAVERCMQAHRTKPRTLEAAVCALSNIMFSDDEIKLKVGQSVGDELTLLVDDFATKDAALVKMAMRALGNCTYSEENVRYVAVENHATAAIVSSMRHFKGDAELLQIACEVLANFASLEEEGPPEDAPEEEQAEWMSVQRVVYDEEGAKEVLNAIQRMQANSAVVKAGFDALHNICSDLEVSSELVAELAVVPTLIDLGRQFDWDADLLEHLMPLLATLAESPDAAAAVVSLDGIPVIISAMEQHGMENTELLFAGQLALSSLAVHESARDAFANSNAVESLIAMIRDNAPNAADVGVRAYITEALQTLTRMCAKDELSVSIAQDGLHVILGVAEDQRDDAELLTACMRLITHLSFVEANLKAIIQSGGLNILINAVVDHPDERELVLRAVRGIDALAMSSKENAALTIEEGGQDLLEDVLASYPTDEEIQRASKSAILSMSALDQLKRSEKLGHKAARASRKTQAEVRTDPLASVRSKLAAGRVMSVWTKGTPKAAHVLVAPDFRSIVWQDARTKDKFGALDLRSVIEVNAGTGPDHKKRLLGRAAEPQKCLCVVGERTTLCLEATNKAQAAEWVTAFSKLLHVFKTDPTALG</sequence>
<dbReference type="OMA" id="YVNGVHD"/>
<dbReference type="SUPFAM" id="SSF50729">
    <property type="entry name" value="PH domain-like"/>
    <property type="match status" value="1"/>
</dbReference>
<comment type="caution">
    <text evidence="3">The sequence shown here is derived from an EMBL/GenBank/DDBJ whole genome shotgun (WGS) entry which is preliminary data.</text>
</comment>
<dbReference type="SMART" id="SM00185">
    <property type="entry name" value="ARM"/>
    <property type="match status" value="14"/>
</dbReference>
<name>A0A5A8CAW9_CAFRO</name>
<dbReference type="EMBL" id="VLTN01000039">
    <property type="protein sequence ID" value="KAA0149817.1"/>
    <property type="molecule type" value="Genomic_DNA"/>
</dbReference>
<dbReference type="InterPro" id="IPR011993">
    <property type="entry name" value="PH-like_dom_sf"/>
</dbReference>
<dbReference type="PROSITE" id="PS50176">
    <property type="entry name" value="ARM_REPEAT"/>
    <property type="match status" value="2"/>
</dbReference>
<dbReference type="PANTHER" id="PTHR22895:SF0">
    <property type="entry name" value="ARMADILLO REPEAT-CONTAINING PROTEIN 6"/>
    <property type="match status" value="1"/>
</dbReference>
<dbReference type="InterPro" id="IPR016024">
    <property type="entry name" value="ARM-type_fold"/>
</dbReference>
<dbReference type="InterPro" id="IPR011989">
    <property type="entry name" value="ARM-like"/>
</dbReference>
<dbReference type="Gene3D" id="1.25.10.10">
    <property type="entry name" value="Leucine-rich Repeat Variant"/>
    <property type="match status" value="7"/>
</dbReference>